<dbReference type="EMBL" id="WWCV01000083">
    <property type="protein sequence ID" value="MYN20593.1"/>
    <property type="molecule type" value="Genomic_DNA"/>
</dbReference>
<keyword evidence="2" id="KW-1185">Reference proteome</keyword>
<name>A0A845HT38_9BURK</name>
<dbReference type="AlphaFoldDB" id="A0A845HT38"/>
<protein>
    <recommendedName>
        <fullName evidence="3">VCBS repeat-containing protein</fullName>
    </recommendedName>
</protein>
<dbReference type="RefSeq" id="WP_161092905.1">
    <property type="nucleotide sequence ID" value="NZ_WWCV01000083.1"/>
</dbReference>
<reference evidence="1 2" key="1">
    <citation type="submission" date="2019-12" db="EMBL/GenBank/DDBJ databases">
        <title>Novel species isolated from a subtropical stream in China.</title>
        <authorList>
            <person name="Lu H."/>
        </authorList>
    </citation>
    <scope>NUCLEOTIDE SEQUENCE [LARGE SCALE GENOMIC DNA]</scope>
    <source>
        <strain evidence="1 2">FT107W</strain>
    </source>
</reference>
<comment type="caution">
    <text evidence="1">The sequence shown here is derived from an EMBL/GenBank/DDBJ whole genome shotgun (WGS) entry which is preliminary data.</text>
</comment>
<evidence type="ECO:0008006" key="3">
    <source>
        <dbReference type="Google" id="ProtNLM"/>
    </source>
</evidence>
<proteinExistence type="predicted"/>
<dbReference type="Proteomes" id="UP000484875">
    <property type="component" value="Unassembled WGS sequence"/>
</dbReference>
<dbReference type="InterPro" id="IPR058087">
    <property type="entry name" value="XAC2610_dom"/>
</dbReference>
<organism evidence="1 2">
    <name type="scientific">Duganella vulcania</name>
    <dbReference type="NCBI Taxonomy" id="2692166"/>
    <lineage>
        <taxon>Bacteria</taxon>
        <taxon>Pseudomonadati</taxon>
        <taxon>Pseudomonadota</taxon>
        <taxon>Betaproteobacteria</taxon>
        <taxon>Burkholderiales</taxon>
        <taxon>Oxalobacteraceae</taxon>
        <taxon>Telluria group</taxon>
        <taxon>Duganella</taxon>
    </lineage>
</organism>
<evidence type="ECO:0000313" key="1">
    <source>
        <dbReference type="EMBL" id="MYN20593.1"/>
    </source>
</evidence>
<sequence>MQASLVVHAHEVEVSVSGAQGESKETIGVETEKNLKIKVEDYNFDGHKDFSISHVDDGMGSYDVYQVYVYSVEQRKFIPLAPQCGDEFINLVVNKRSRTLVNSYVLNNRAPRIT</sequence>
<accession>A0A845HT38</accession>
<dbReference type="NCBIfam" id="NF047539">
    <property type="entry name" value="XAC2610_fam"/>
    <property type="match status" value="1"/>
</dbReference>
<evidence type="ECO:0000313" key="2">
    <source>
        <dbReference type="Proteomes" id="UP000484875"/>
    </source>
</evidence>
<gene>
    <name evidence="1" type="ORF">GTP81_28015</name>
</gene>